<keyword evidence="4" id="KW-0812">Transmembrane</keyword>
<evidence type="ECO:0000313" key="6">
    <source>
        <dbReference type="Ensembl" id="ENSSPUP00000001193.1"/>
    </source>
</evidence>
<proteinExistence type="inferred from homology"/>
<dbReference type="GO" id="GO:0007519">
    <property type="term" value="P:skeletal muscle tissue development"/>
    <property type="evidence" value="ECO:0007669"/>
    <property type="project" value="Ensembl"/>
</dbReference>
<dbReference type="Gene3D" id="1.20.5.110">
    <property type="match status" value="1"/>
</dbReference>
<dbReference type="PANTHER" id="PTHR47462">
    <property type="entry name" value="VESICLE-ASSOCIATED MEMBRANE PROTEIN 5"/>
    <property type="match status" value="1"/>
</dbReference>
<dbReference type="PRINTS" id="PR00219">
    <property type="entry name" value="SYNAPTOBREVN"/>
</dbReference>
<feature type="domain" description="V-SNARE coiled-coil homology" evidence="5">
    <location>
        <begin position="5"/>
        <end position="65"/>
    </location>
</feature>
<dbReference type="InterPro" id="IPR042855">
    <property type="entry name" value="V_SNARE_CC"/>
</dbReference>
<reference evidence="6" key="1">
    <citation type="submission" date="2025-08" db="UniProtKB">
        <authorList>
            <consortium name="Ensembl"/>
        </authorList>
    </citation>
    <scope>IDENTIFICATION</scope>
</reference>
<reference evidence="6" key="2">
    <citation type="submission" date="2025-09" db="UniProtKB">
        <authorList>
            <consortium name="Ensembl"/>
        </authorList>
    </citation>
    <scope>IDENTIFICATION</scope>
</reference>
<dbReference type="InterPro" id="IPR042581">
    <property type="entry name" value="VAMP5_R-SNARE"/>
</dbReference>
<dbReference type="CDD" id="cd15872">
    <property type="entry name" value="R-SNARE_VAMP5"/>
    <property type="match status" value="1"/>
</dbReference>
<dbReference type="Ensembl" id="ENSSPUT00000001262.1">
    <property type="protein sequence ID" value="ENSSPUP00000001193.1"/>
    <property type="gene ID" value="ENSSPUG00000000952.1"/>
</dbReference>
<evidence type="ECO:0000256" key="2">
    <source>
        <dbReference type="ARBA" id="ARBA00046280"/>
    </source>
</evidence>
<name>A0A8D0G5R2_SPHPU</name>
<comment type="subcellular location">
    <subcellularLocation>
        <location evidence="2">Endomembrane system</location>
        <topology evidence="2">Single-pass type IV membrane protein</topology>
    </subcellularLocation>
</comment>
<dbReference type="GO" id="GO:0043001">
    <property type="term" value="P:Golgi to plasma membrane protein transport"/>
    <property type="evidence" value="ECO:0007669"/>
    <property type="project" value="Ensembl"/>
</dbReference>
<dbReference type="AlphaFoldDB" id="A0A8D0G5R2"/>
<dbReference type="SUPFAM" id="SSF58038">
    <property type="entry name" value="SNARE fusion complex"/>
    <property type="match status" value="1"/>
</dbReference>
<dbReference type="Pfam" id="PF00957">
    <property type="entry name" value="Synaptobrevin"/>
    <property type="match status" value="1"/>
</dbReference>
<protein>
    <submittedName>
        <fullName evidence="6">Vesicle associated membrane protein 5</fullName>
    </submittedName>
</protein>
<dbReference type="InterPro" id="IPR042166">
    <property type="entry name" value="Vamp5"/>
</dbReference>
<dbReference type="PROSITE" id="PS50892">
    <property type="entry name" value="V_SNARE"/>
    <property type="match status" value="1"/>
</dbReference>
<dbReference type="Proteomes" id="UP000694392">
    <property type="component" value="Unplaced"/>
</dbReference>
<dbReference type="GO" id="GO:0030659">
    <property type="term" value="C:cytoplasmic vesicle membrane"/>
    <property type="evidence" value="ECO:0007669"/>
    <property type="project" value="Ensembl"/>
</dbReference>
<gene>
    <name evidence="6" type="primary">VAMP5</name>
</gene>
<organism evidence="6 7">
    <name type="scientific">Sphenodon punctatus</name>
    <name type="common">Tuatara</name>
    <name type="synonym">Hatteria punctata</name>
    <dbReference type="NCBI Taxonomy" id="8508"/>
    <lineage>
        <taxon>Eukaryota</taxon>
        <taxon>Metazoa</taxon>
        <taxon>Chordata</taxon>
        <taxon>Craniata</taxon>
        <taxon>Vertebrata</taxon>
        <taxon>Euteleostomi</taxon>
        <taxon>Lepidosauria</taxon>
        <taxon>Sphenodontia</taxon>
        <taxon>Sphenodontidae</taxon>
        <taxon>Sphenodon</taxon>
    </lineage>
</organism>
<dbReference type="PANTHER" id="PTHR47462:SF1">
    <property type="entry name" value="VESICLE-ASSOCIATED MEMBRANE PROTEIN 5"/>
    <property type="match status" value="1"/>
</dbReference>
<feature type="transmembrane region" description="Helical" evidence="4">
    <location>
        <begin position="71"/>
        <end position="93"/>
    </location>
</feature>
<dbReference type="GO" id="GO:0014704">
    <property type="term" value="C:intercalated disc"/>
    <property type="evidence" value="ECO:0007669"/>
    <property type="project" value="Ensembl"/>
</dbReference>
<evidence type="ECO:0000256" key="1">
    <source>
        <dbReference type="ARBA" id="ARBA00008025"/>
    </source>
</evidence>
<evidence type="ECO:0000313" key="7">
    <source>
        <dbReference type="Proteomes" id="UP000694392"/>
    </source>
</evidence>
<sequence length="110" mass="12185">MVNKNLEGCQKETEAVTNIMLDNYNKVLDREGKLSDLDERADELRNMGLTFSKTTKTLAQKKRWENKKYKIILGLVVAAAVVILLAVILYFAIPQSRSQDAAAGARAGGE</sequence>
<dbReference type="GO" id="GO:0005886">
    <property type="term" value="C:plasma membrane"/>
    <property type="evidence" value="ECO:0007669"/>
    <property type="project" value="Ensembl"/>
</dbReference>
<dbReference type="GO" id="GO:0009986">
    <property type="term" value="C:cell surface"/>
    <property type="evidence" value="ECO:0007669"/>
    <property type="project" value="Ensembl"/>
</dbReference>
<dbReference type="GeneTree" id="ENSGT00730000111371"/>
<accession>A0A8D0G5R2</accession>
<keyword evidence="3" id="KW-0175">Coiled coil</keyword>
<dbReference type="GO" id="GO:0005770">
    <property type="term" value="C:late endosome"/>
    <property type="evidence" value="ECO:0007669"/>
    <property type="project" value="Ensembl"/>
</dbReference>
<evidence type="ECO:0000256" key="4">
    <source>
        <dbReference type="SAM" id="Phobius"/>
    </source>
</evidence>
<keyword evidence="4" id="KW-0472">Membrane</keyword>
<evidence type="ECO:0000256" key="3">
    <source>
        <dbReference type="PROSITE-ProRule" id="PRU00290"/>
    </source>
</evidence>
<evidence type="ECO:0000259" key="5">
    <source>
        <dbReference type="PROSITE" id="PS50892"/>
    </source>
</evidence>
<dbReference type="InterPro" id="IPR001388">
    <property type="entry name" value="Synaptobrevin-like"/>
</dbReference>
<keyword evidence="4" id="KW-1133">Transmembrane helix</keyword>
<dbReference type="OMA" id="VRCRIYL"/>
<keyword evidence="7" id="KW-1185">Reference proteome</keyword>
<dbReference type="GO" id="GO:0048471">
    <property type="term" value="C:perinuclear region of cytoplasm"/>
    <property type="evidence" value="ECO:0007669"/>
    <property type="project" value="Ensembl"/>
</dbReference>
<comment type="similarity">
    <text evidence="1">Belongs to the synaptobrevin family.</text>
</comment>